<dbReference type="PANTHER" id="PTHR32196">
    <property type="entry name" value="ABC TRANSPORTER PERMEASE PROTEIN YPHD-RELATED-RELATED"/>
    <property type="match status" value="1"/>
</dbReference>
<keyword evidence="3 6" id="KW-0812">Transmembrane</keyword>
<dbReference type="RefSeq" id="WP_156273946.1">
    <property type="nucleotide sequence ID" value="NZ_CP046244.1"/>
</dbReference>
<feature type="transmembrane region" description="Helical" evidence="6">
    <location>
        <begin position="65"/>
        <end position="93"/>
    </location>
</feature>
<dbReference type="AlphaFoldDB" id="A0A6I5ZSC6"/>
<gene>
    <name evidence="7" type="primary">rbsC_6</name>
    <name evidence="7" type="ORF">MGLY_22950</name>
</gene>
<dbReference type="Proteomes" id="UP000425916">
    <property type="component" value="Chromosome"/>
</dbReference>
<evidence type="ECO:0000256" key="5">
    <source>
        <dbReference type="ARBA" id="ARBA00023136"/>
    </source>
</evidence>
<evidence type="ECO:0000256" key="1">
    <source>
        <dbReference type="ARBA" id="ARBA00004651"/>
    </source>
</evidence>
<evidence type="ECO:0000313" key="8">
    <source>
        <dbReference type="Proteomes" id="UP000425916"/>
    </source>
</evidence>
<feature type="transmembrane region" description="Helical" evidence="6">
    <location>
        <begin position="306"/>
        <end position="325"/>
    </location>
</feature>
<evidence type="ECO:0000256" key="2">
    <source>
        <dbReference type="ARBA" id="ARBA00022475"/>
    </source>
</evidence>
<feature type="transmembrane region" description="Helical" evidence="6">
    <location>
        <begin position="175"/>
        <end position="196"/>
    </location>
</feature>
<reference evidence="7 8" key="1">
    <citation type="submission" date="2019-11" db="EMBL/GenBank/DDBJ databases">
        <title>Genome sequence of Moorella glycerini DSM11254.</title>
        <authorList>
            <person name="Poehlein A."/>
            <person name="Boeer T."/>
            <person name="Daniel R."/>
        </authorList>
    </citation>
    <scope>NUCLEOTIDE SEQUENCE [LARGE SCALE GENOMIC DNA]</scope>
    <source>
        <strain evidence="7 8">DSM 11254</strain>
    </source>
</reference>
<evidence type="ECO:0000256" key="6">
    <source>
        <dbReference type="SAM" id="Phobius"/>
    </source>
</evidence>
<evidence type="ECO:0000313" key="7">
    <source>
        <dbReference type="EMBL" id="QGP92902.1"/>
    </source>
</evidence>
<feature type="transmembrane region" description="Helical" evidence="6">
    <location>
        <begin position="225"/>
        <end position="245"/>
    </location>
</feature>
<dbReference type="InterPro" id="IPR001851">
    <property type="entry name" value="ABC_transp_permease"/>
</dbReference>
<feature type="transmembrane region" description="Helical" evidence="6">
    <location>
        <begin position="137"/>
        <end position="155"/>
    </location>
</feature>
<dbReference type="CDD" id="cd06579">
    <property type="entry name" value="TM_PBP1_transp_AraH_like"/>
    <property type="match status" value="1"/>
</dbReference>
<dbReference type="EMBL" id="CP046244">
    <property type="protein sequence ID" value="QGP92902.1"/>
    <property type="molecule type" value="Genomic_DNA"/>
</dbReference>
<dbReference type="GO" id="GO:0005886">
    <property type="term" value="C:plasma membrane"/>
    <property type="evidence" value="ECO:0007669"/>
    <property type="project" value="UniProtKB-SubCell"/>
</dbReference>
<accession>A0A6I5ZSC6</accession>
<protein>
    <submittedName>
        <fullName evidence="7">Ribose import permease protein RbsC</fullName>
    </submittedName>
</protein>
<evidence type="ECO:0000256" key="4">
    <source>
        <dbReference type="ARBA" id="ARBA00022989"/>
    </source>
</evidence>
<evidence type="ECO:0000256" key="3">
    <source>
        <dbReference type="ARBA" id="ARBA00022692"/>
    </source>
</evidence>
<dbReference type="PANTHER" id="PTHR32196:SF72">
    <property type="entry name" value="RIBOSE IMPORT PERMEASE PROTEIN RBSC"/>
    <property type="match status" value="1"/>
</dbReference>
<sequence length="333" mass="34488">MLSKIAAGEGRHGETNKGRTAFNWLKAQETGLVIPLVLLILLIGFINPAFYSYENIINIFRNTAFTFIVAVAMTFVLIAAGLDLSVGSVIALGGVVTGLALKADIPVPVAMLLGILLGIGIGVINGTIIIKFGIPPLIVTLGMLYMARGAVLVLTQGAPVYPLPKAFNAIGQGDLAGIPNVILIAAVIGIVAHIILTRTTYGRAVYAVGGNSETARLSGINVNKINLSVYVLTGAASALTGMLMAGRLASAQANAGAGWELQVIAAVIIGGTSMFGGSGSILGTLLGAFFMNVVATGMILMRISAYWQDLVIGAIIVLAVGIDQYRRRKTGLQ</sequence>
<dbReference type="Pfam" id="PF02653">
    <property type="entry name" value="BPD_transp_2"/>
    <property type="match status" value="1"/>
</dbReference>
<feature type="transmembrane region" description="Helical" evidence="6">
    <location>
        <begin position="105"/>
        <end position="130"/>
    </location>
</feature>
<proteinExistence type="predicted"/>
<comment type="subcellular location">
    <subcellularLocation>
        <location evidence="1">Cell membrane</location>
        <topology evidence="1">Multi-pass membrane protein</topology>
    </subcellularLocation>
</comment>
<name>A0A6I5ZSC6_9FIRM</name>
<dbReference type="GO" id="GO:0022857">
    <property type="term" value="F:transmembrane transporter activity"/>
    <property type="evidence" value="ECO:0007669"/>
    <property type="project" value="InterPro"/>
</dbReference>
<feature type="transmembrane region" description="Helical" evidence="6">
    <location>
        <begin position="282"/>
        <end position="300"/>
    </location>
</feature>
<keyword evidence="2" id="KW-1003">Cell membrane</keyword>
<keyword evidence="8" id="KW-1185">Reference proteome</keyword>
<keyword evidence="5 6" id="KW-0472">Membrane</keyword>
<feature type="transmembrane region" description="Helical" evidence="6">
    <location>
        <begin position="32"/>
        <end position="53"/>
    </location>
</feature>
<dbReference type="OrthoDB" id="9813906at2"/>
<organism evidence="7 8">
    <name type="scientific">Neomoorella glycerini</name>
    <dbReference type="NCBI Taxonomy" id="55779"/>
    <lineage>
        <taxon>Bacteria</taxon>
        <taxon>Bacillati</taxon>
        <taxon>Bacillota</taxon>
        <taxon>Clostridia</taxon>
        <taxon>Neomoorellales</taxon>
        <taxon>Neomoorellaceae</taxon>
        <taxon>Neomoorella</taxon>
    </lineage>
</organism>
<feature type="transmembrane region" description="Helical" evidence="6">
    <location>
        <begin position="257"/>
        <end position="275"/>
    </location>
</feature>
<keyword evidence="4 6" id="KW-1133">Transmembrane helix</keyword>